<dbReference type="InterPro" id="IPR017868">
    <property type="entry name" value="Filamin/ABP280_repeat-like"/>
</dbReference>
<evidence type="ECO:0000313" key="1">
    <source>
        <dbReference type="EMBL" id="RBQ23593.1"/>
    </source>
</evidence>
<protein>
    <recommendedName>
        <fullName evidence="3">Bacterial Ig-like domain-containing protein</fullName>
    </recommendedName>
</protein>
<dbReference type="Gene3D" id="2.60.40.10">
    <property type="entry name" value="Immunoglobulins"/>
    <property type="match status" value="1"/>
</dbReference>
<accession>A0A366MCN2</accession>
<evidence type="ECO:0008006" key="3">
    <source>
        <dbReference type="Google" id="ProtNLM"/>
    </source>
</evidence>
<dbReference type="PROSITE" id="PS50194">
    <property type="entry name" value="FILAMIN_REPEAT"/>
    <property type="match status" value="1"/>
</dbReference>
<evidence type="ECO:0000313" key="2">
    <source>
        <dbReference type="Proteomes" id="UP000253099"/>
    </source>
</evidence>
<sequence length="100" mass="11026">MTTHSDGEWDLTYTPTRAGNLQIQVTYDGNALFNGFTSITQFVAREPKIIPPTPNETKQKSVLKVKVKGNNVITTLTDKDGNHISVQKLVLKDKKGNVLG</sequence>
<reference evidence="1 2" key="1">
    <citation type="submission" date="2018-06" db="EMBL/GenBank/DDBJ databases">
        <title>Genomic insight into two independent archaeal endosymbiosis events.</title>
        <authorList>
            <person name="Lind A.E."/>
            <person name="Lewis W.H."/>
            <person name="Spang A."/>
            <person name="Guy L."/>
            <person name="Embley M.T."/>
            <person name="Ettema T.J.G."/>
        </authorList>
    </citation>
    <scope>NUCLEOTIDE SEQUENCE [LARGE SCALE GENOMIC DNA]</scope>
    <source>
        <strain evidence="1">NOE</strain>
    </source>
</reference>
<dbReference type="AlphaFoldDB" id="A0A366MCN2"/>
<organism evidence="1 2">
    <name type="scientific">Candidatus Methanobinarius endosymbioticus</name>
    <dbReference type="NCBI Taxonomy" id="2006182"/>
    <lineage>
        <taxon>Archaea</taxon>
        <taxon>Methanobacteriati</taxon>
        <taxon>Methanobacteriota</taxon>
        <taxon>Methanomada group</taxon>
        <taxon>Methanobacteria</taxon>
        <taxon>Methanobacteriales</taxon>
        <taxon>Methanobacteriaceae</taxon>
        <taxon>Candidatus Methanobinarius</taxon>
    </lineage>
</organism>
<comment type="caution">
    <text evidence="1">The sequence shown here is derived from an EMBL/GenBank/DDBJ whole genome shotgun (WGS) entry which is preliminary data.</text>
</comment>
<proteinExistence type="predicted"/>
<dbReference type="InterPro" id="IPR013783">
    <property type="entry name" value="Ig-like_fold"/>
</dbReference>
<dbReference type="Proteomes" id="UP000253099">
    <property type="component" value="Unassembled WGS sequence"/>
</dbReference>
<dbReference type="EMBL" id="NIZT01000022">
    <property type="protein sequence ID" value="RBQ23593.1"/>
    <property type="molecule type" value="Genomic_DNA"/>
</dbReference>
<keyword evidence="2" id="KW-1185">Reference proteome</keyword>
<name>A0A366MCN2_9EURY</name>
<gene>
    <name evidence="1" type="ORF">ALNOE001_08170</name>
</gene>